<evidence type="ECO:0000256" key="5">
    <source>
        <dbReference type="ARBA" id="ARBA00023163"/>
    </source>
</evidence>
<proteinExistence type="inferred from homology"/>
<dbReference type="Pfam" id="PF00392">
    <property type="entry name" value="GntR"/>
    <property type="match status" value="1"/>
</dbReference>
<evidence type="ECO:0000313" key="8">
    <source>
        <dbReference type="Proteomes" id="UP000306544"/>
    </source>
</evidence>
<keyword evidence="7" id="KW-0808">Transferase</keyword>
<dbReference type="SMART" id="SM00345">
    <property type="entry name" value="HTH_GNTR"/>
    <property type="match status" value="1"/>
</dbReference>
<dbReference type="EMBL" id="VAWA01000010">
    <property type="protein sequence ID" value="TLP74425.1"/>
    <property type="molecule type" value="Genomic_DNA"/>
</dbReference>
<dbReference type="CDD" id="cd07377">
    <property type="entry name" value="WHTH_GntR"/>
    <property type="match status" value="1"/>
</dbReference>
<evidence type="ECO:0000259" key="6">
    <source>
        <dbReference type="PROSITE" id="PS50949"/>
    </source>
</evidence>
<accession>A0A5R9A8S4</accession>
<keyword evidence="4" id="KW-0238">DNA-binding</keyword>
<dbReference type="OrthoDB" id="594134at2"/>
<evidence type="ECO:0000256" key="2">
    <source>
        <dbReference type="ARBA" id="ARBA00022898"/>
    </source>
</evidence>
<dbReference type="AlphaFoldDB" id="A0A5R9A8S4"/>
<dbReference type="PRINTS" id="PR00035">
    <property type="entry name" value="HTHGNTR"/>
</dbReference>
<gene>
    <name evidence="7" type="ORF">FEF27_08715</name>
</gene>
<evidence type="ECO:0000313" key="7">
    <source>
        <dbReference type="EMBL" id="TLP74425.1"/>
    </source>
</evidence>
<dbReference type="PANTHER" id="PTHR46577:SF1">
    <property type="entry name" value="HTH-TYPE TRANSCRIPTIONAL REGULATORY PROTEIN GABR"/>
    <property type="match status" value="1"/>
</dbReference>
<feature type="domain" description="HTH gntR-type" evidence="6">
    <location>
        <begin position="15"/>
        <end position="83"/>
    </location>
</feature>
<dbReference type="GO" id="GO:0030170">
    <property type="term" value="F:pyridoxal phosphate binding"/>
    <property type="evidence" value="ECO:0007669"/>
    <property type="project" value="InterPro"/>
</dbReference>
<evidence type="ECO:0000256" key="4">
    <source>
        <dbReference type="ARBA" id="ARBA00023125"/>
    </source>
</evidence>
<keyword evidence="3" id="KW-0805">Transcription regulation</keyword>
<keyword evidence="8" id="KW-1185">Reference proteome</keyword>
<comment type="caution">
    <text evidence="7">The sequence shown here is derived from an EMBL/GenBank/DDBJ whole genome shotgun (WGS) entry which is preliminary data.</text>
</comment>
<dbReference type="GO" id="GO:0008483">
    <property type="term" value="F:transaminase activity"/>
    <property type="evidence" value="ECO:0007669"/>
    <property type="project" value="UniProtKB-KW"/>
</dbReference>
<reference evidence="7 8" key="1">
    <citation type="submission" date="2019-05" db="EMBL/GenBank/DDBJ databases">
        <title>Nesterenkonia sp. GY239, isolated from the Southern Atlantic Ocean.</title>
        <authorList>
            <person name="Zhang G."/>
        </authorList>
    </citation>
    <scope>NUCLEOTIDE SEQUENCE [LARGE SCALE GENOMIC DNA]</scope>
    <source>
        <strain evidence="7 8">GY239</strain>
    </source>
</reference>
<keyword evidence="5" id="KW-0804">Transcription</keyword>
<dbReference type="GO" id="GO:0003677">
    <property type="term" value="F:DNA binding"/>
    <property type="evidence" value="ECO:0007669"/>
    <property type="project" value="UniProtKB-KW"/>
</dbReference>
<evidence type="ECO:0000256" key="1">
    <source>
        <dbReference type="ARBA" id="ARBA00005384"/>
    </source>
</evidence>
<evidence type="ECO:0000256" key="3">
    <source>
        <dbReference type="ARBA" id="ARBA00023015"/>
    </source>
</evidence>
<dbReference type="InterPro" id="IPR036388">
    <property type="entry name" value="WH-like_DNA-bd_sf"/>
</dbReference>
<comment type="similarity">
    <text evidence="1">In the C-terminal section; belongs to the class-I pyridoxal-phosphate-dependent aminotransferase family.</text>
</comment>
<name>A0A5R9A8S4_9MICC</name>
<dbReference type="InterPro" id="IPR015421">
    <property type="entry name" value="PyrdxlP-dep_Trfase_major"/>
</dbReference>
<dbReference type="Gene3D" id="3.40.640.10">
    <property type="entry name" value="Type I PLP-dependent aspartate aminotransferase-like (Major domain)"/>
    <property type="match status" value="1"/>
</dbReference>
<protein>
    <submittedName>
        <fullName evidence="7">PLP-dependent aminotransferase family protein</fullName>
    </submittedName>
</protein>
<organism evidence="7 8">
    <name type="scientific">Nesterenkonia sphaerica</name>
    <dbReference type="NCBI Taxonomy" id="1804988"/>
    <lineage>
        <taxon>Bacteria</taxon>
        <taxon>Bacillati</taxon>
        <taxon>Actinomycetota</taxon>
        <taxon>Actinomycetes</taxon>
        <taxon>Micrococcales</taxon>
        <taxon>Micrococcaceae</taxon>
        <taxon>Nesterenkonia</taxon>
    </lineage>
</organism>
<sequence>MKVELAITLDRDAESSLQEQLAGQFRRAILQKRLVPGDPVPASRPLAQQLGVSRGTVVSVMEQLVGEGYLVAHPGKGHFVAALDHLGQSKNEKESRTSPAVLTVPEHPRPVLDLRPGYPWTQGLGQDPLWKSAWRKATADLPDAALHEEEPSGSLRLRVAIAEHLRRARGIITHPGSIHITSGTAEALVLITLTLNRIYGTAQIAVEDPGYPAARQALEGAGARVQTVPTGSDAGIAVEKIPTSVHAVVTTPSHQYPLGGLMSINDRLALLRWAERHEAVVVEDDYDSEFRHGRPPLPALSTLSQGERVMTIGSFSKVLTPALRTGYIYADGALGRELIRTRAGIGASVSYLQQVALAEYLESGGLARHIARMRREYRHRRDLLIRRLSGLAGVQVSATSGGLHAVLHTPVQAPQLAAQLRARGTEVALLSSYYAEGLPQEEDGLVIGYGQTSSVHLSQALGQIQEILATKR</sequence>
<dbReference type="InterPro" id="IPR036390">
    <property type="entry name" value="WH_DNA-bd_sf"/>
</dbReference>
<dbReference type="Pfam" id="PF00155">
    <property type="entry name" value="Aminotran_1_2"/>
    <property type="match status" value="1"/>
</dbReference>
<dbReference type="Gene3D" id="1.10.10.10">
    <property type="entry name" value="Winged helix-like DNA-binding domain superfamily/Winged helix DNA-binding domain"/>
    <property type="match status" value="1"/>
</dbReference>
<dbReference type="RefSeq" id="WP_138170475.1">
    <property type="nucleotide sequence ID" value="NZ_VAWA01000010.1"/>
</dbReference>
<dbReference type="SUPFAM" id="SSF46785">
    <property type="entry name" value="Winged helix' DNA-binding domain"/>
    <property type="match status" value="1"/>
</dbReference>
<keyword evidence="7" id="KW-0032">Aminotransferase</keyword>
<dbReference type="Proteomes" id="UP000306544">
    <property type="component" value="Unassembled WGS sequence"/>
</dbReference>
<dbReference type="PANTHER" id="PTHR46577">
    <property type="entry name" value="HTH-TYPE TRANSCRIPTIONAL REGULATORY PROTEIN GABR"/>
    <property type="match status" value="1"/>
</dbReference>
<dbReference type="CDD" id="cd00609">
    <property type="entry name" value="AAT_like"/>
    <property type="match status" value="1"/>
</dbReference>
<keyword evidence="2" id="KW-0663">Pyridoxal phosphate</keyword>
<dbReference type="InterPro" id="IPR051446">
    <property type="entry name" value="HTH_trans_reg/aminotransferase"/>
</dbReference>
<dbReference type="PROSITE" id="PS50949">
    <property type="entry name" value="HTH_GNTR"/>
    <property type="match status" value="1"/>
</dbReference>
<dbReference type="GO" id="GO:0003700">
    <property type="term" value="F:DNA-binding transcription factor activity"/>
    <property type="evidence" value="ECO:0007669"/>
    <property type="project" value="InterPro"/>
</dbReference>
<dbReference type="InterPro" id="IPR004839">
    <property type="entry name" value="Aminotransferase_I/II_large"/>
</dbReference>
<dbReference type="SUPFAM" id="SSF53383">
    <property type="entry name" value="PLP-dependent transferases"/>
    <property type="match status" value="1"/>
</dbReference>
<dbReference type="InterPro" id="IPR015424">
    <property type="entry name" value="PyrdxlP-dep_Trfase"/>
</dbReference>
<dbReference type="InterPro" id="IPR000524">
    <property type="entry name" value="Tscrpt_reg_HTH_GntR"/>
</dbReference>